<reference evidence="2 3" key="1">
    <citation type="submission" date="2016-09" db="EMBL/GenBank/DDBJ databases">
        <title>genome sequence of Mycobacterium sp. 739 SCH.</title>
        <authorList>
            <person name="Greninger A.L."/>
            <person name="Qin X."/>
            <person name="Jerome K."/>
            <person name="Vora S."/>
            <person name="Quinn K."/>
        </authorList>
    </citation>
    <scope>NUCLEOTIDE SEQUENCE [LARGE SCALE GENOMIC DNA]</scope>
    <source>
        <strain evidence="2 3">SCH</strain>
    </source>
</reference>
<feature type="chain" id="PRO_5009451489" description="Secreted protein" evidence="1">
    <location>
        <begin position="25"/>
        <end position="140"/>
    </location>
</feature>
<proteinExistence type="predicted"/>
<comment type="caution">
    <text evidence="2">The sequence shown here is derived from an EMBL/GenBank/DDBJ whole genome shotgun (WGS) entry which is preliminary data.</text>
</comment>
<evidence type="ECO:0000313" key="3">
    <source>
        <dbReference type="Proteomes" id="UP000178953"/>
    </source>
</evidence>
<dbReference type="RefSeq" id="WP_070355420.1">
    <property type="nucleotide sequence ID" value="NZ_CP043474.1"/>
</dbReference>
<dbReference type="AlphaFoldDB" id="A0A1E8PYG0"/>
<keyword evidence="3" id="KW-1185">Reference proteome</keyword>
<protein>
    <recommendedName>
        <fullName evidence="4">Secreted protein</fullName>
    </recommendedName>
</protein>
<gene>
    <name evidence="2" type="ORF">BEL07_23180</name>
</gene>
<feature type="signal peptide" evidence="1">
    <location>
        <begin position="1"/>
        <end position="24"/>
    </location>
</feature>
<evidence type="ECO:0000256" key="1">
    <source>
        <dbReference type="SAM" id="SignalP"/>
    </source>
</evidence>
<organism evidence="2 3">
    <name type="scientific">Mycolicibacterium grossiae</name>
    <dbReference type="NCBI Taxonomy" id="1552759"/>
    <lineage>
        <taxon>Bacteria</taxon>
        <taxon>Bacillati</taxon>
        <taxon>Actinomycetota</taxon>
        <taxon>Actinomycetes</taxon>
        <taxon>Mycobacteriales</taxon>
        <taxon>Mycobacteriaceae</taxon>
        <taxon>Mycolicibacterium</taxon>
    </lineage>
</organism>
<evidence type="ECO:0000313" key="2">
    <source>
        <dbReference type="EMBL" id="OFJ51348.1"/>
    </source>
</evidence>
<name>A0A1E8PYG0_9MYCO</name>
<dbReference type="Proteomes" id="UP000178953">
    <property type="component" value="Unassembled WGS sequence"/>
</dbReference>
<sequence length="140" mass="14545">MFRELTVAAAAVAAAVALAPSAAADPSNDYADQSGRYPSDVPGMNYDASLSAPCDNYQLFTYGRGPGGEPLVCHYIPNQWPPVYTGFWVSSYPLYGEQPIGAPCPGPKSAAQAPDGRPMVCLGAQGWQPGTLTGAGFFPG</sequence>
<dbReference type="EMBL" id="MCHX01000069">
    <property type="protein sequence ID" value="OFJ51348.1"/>
    <property type="molecule type" value="Genomic_DNA"/>
</dbReference>
<evidence type="ECO:0008006" key="4">
    <source>
        <dbReference type="Google" id="ProtNLM"/>
    </source>
</evidence>
<keyword evidence="1" id="KW-0732">Signal</keyword>
<accession>A0A1E8PYG0</accession>